<dbReference type="PANTHER" id="PTHR21506:SF0">
    <property type="entry name" value="CONSERVED OLIGOMERIC GOLGI COMPLEX SUBUNIT 6"/>
    <property type="match status" value="1"/>
</dbReference>
<comment type="caution">
    <text evidence="1">The sequence shown here is derived from an EMBL/GenBank/DDBJ whole genome shotgun (WGS) entry which is preliminary data.</text>
</comment>
<keyword evidence="2" id="KW-1185">Reference proteome</keyword>
<name>A0AAD4S8A9_9MAGN</name>
<evidence type="ECO:0000313" key="2">
    <source>
        <dbReference type="Proteomes" id="UP001202328"/>
    </source>
</evidence>
<protein>
    <submittedName>
        <fullName evidence="1">Uncharacterized protein</fullName>
    </submittedName>
</protein>
<organism evidence="1 2">
    <name type="scientific">Papaver atlanticum</name>
    <dbReference type="NCBI Taxonomy" id="357466"/>
    <lineage>
        <taxon>Eukaryota</taxon>
        <taxon>Viridiplantae</taxon>
        <taxon>Streptophyta</taxon>
        <taxon>Embryophyta</taxon>
        <taxon>Tracheophyta</taxon>
        <taxon>Spermatophyta</taxon>
        <taxon>Magnoliopsida</taxon>
        <taxon>Ranunculales</taxon>
        <taxon>Papaveraceae</taxon>
        <taxon>Papaveroideae</taxon>
        <taxon>Papaver</taxon>
    </lineage>
</organism>
<reference evidence="1" key="1">
    <citation type="submission" date="2022-04" db="EMBL/GenBank/DDBJ databases">
        <title>A functionally conserved STORR gene fusion in Papaver species that diverged 16.8 million years ago.</title>
        <authorList>
            <person name="Catania T."/>
        </authorList>
    </citation>
    <scope>NUCLEOTIDE SEQUENCE</scope>
    <source>
        <strain evidence="1">S-188037</strain>
    </source>
</reference>
<accession>A0AAD4S8A9</accession>
<dbReference type="GO" id="GO:0017119">
    <property type="term" value="C:Golgi transport complex"/>
    <property type="evidence" value="ECO:0007669"/>
    <property type="project" value="InterPro"/>
</dbReference>
<dbReference type="AlphaFoldDB" id="A0AAD4S8A9"/>
<dbReference type="GO" id="GO:0006891">
    <property type="term" value="P:intra-Golgi vesicle-mediated transport"/>
    <property type="evidence" value="ECO:0007669"/>
    <property type="project" value="InterPro"/>
</dbReference>
<sequence length="141" mass="15562">MAARSAPRAAPAFGHRSFFFSSSIAKTLSSCSSNTGDFNNYQLSNEEINALRKQELNEQFFKALSRVQEIHANCKILLRTHRQQAGLELMDMMAVYQEGAYERLCSCSLVSGGCSPGFVNLVRSAYVEGPSVFRAGHEEDA</sequence>
<dbReference type="PANTHER" id="PTHR21506">
    <property type="entry name" value="COMPONENT OF OLIGOMERIC GOLGI COMPLEX 6"/>
    <property type="match status" value="1"/>
</dbReference>
<dbReference type="EMBL" id="JAJJMB010013673">
    <property type="protein sequence ID" value="KAI3866311.1"/>
    <property type="molecule type" value="Genomic_DNA"/>
</dbReference>
<dbReference type="InterPro" id="IPR010490">
    <property type="entry name" value="COG6"/>
</dbReference>
<proteinExistence type="predicted"/>
<evidence type="ECO:0000313" key="1">
    <source>
        <dbReference type="EMBL" id="KAI3866311.1"/>
    </source>
</evidence>
<gene>
    <name evidence="1" type="ORF">MKW98_007966</name>
</gene>
<dbReference type="Proteomes" id="UP001202328">
    <property type="component" value="Unassembled WGS sequence"/>
</dbReference>